<keyword evidence="1" id="KW-0175">Coiled coil</keyword>
<name>A0A6S7FYU6_PARCT</name>
<evidence type="ECO:0000256" key="1">
    <source>
        <dbReference type="SAM" id="Coils"/>
    </source>
</evidence>
<protein>
    <submittedName>
        <fullName evidence="3">Uncharacterized protein</fullName>
    </submittedName>
</protein>
<keyword evidence="4" id="KW-1185">Reference proteome</keyword>
<accession>A0A6S7FYU6</accession>
<reference evidence="3" key="1">
    <citation type="submission" date="2020-04" db="EMBL/GenBank/DDBJ databases">
        <authorList>
            <person name="Alioto T."/>
            <person name="Alioto T."/>
            <person name="Gomez Garrido J."/>
        </authorList>
    </citation>
    <scope>NUCLEOTIDE SEQUENCE</scope>
    <source>
        <strain evidence="3">A484AB</strain>
    </source>
</reference>
<organism evidence="3 4">
    <name type="scientific">Paramuricea clavata</name>
    <name type="common">Red gorgonian</name>
    <name type="synonym">Violescent sea-whip</name>
    <dbReference type="NCBI Taxonomy" id="317549"/>
    <lineage>
        <taxon>Eukaryota</taxon>
        <taxon>Metazoa</taxon>
        <taxon>Cnidaria</taxon>
        <taxon>Anthozoa</taxon>
        <taxon>Octocorallia</taxon>
        <taxon>Malacalcyonacea</taxon>
        <taxon>Plexauridae</taxon>
        <taxon>Paramuricea</taxon>
    </lineage>
</organism>
<feature type="compositionally biased region" description="Low complexity" evidence="2">
    <location>
        <begin position="83"/>
        <end position="95"/>
    </location>
</feature>
<sequence>MAEQSEIEELQLALESEICGLTKEELIKVAKLVNVNTEGLRKLQISKRIREKMEADIEKSEDKKTLLEELNNVVGLEPPPLENPNDNTVNQVENEGQQEEAQETQPEPKAKEAETKVNVDIAKAFKRDFKIFGTISGESHKDGLSFVSLVRQIDTGIKSGYKETEIIEAVIRAVNPSLKLRSYLEMMSGLSLSRLKQILRAHFKEKSTTEIYQELAQLCQVPKESAQDFLIRAMNLRQQVIFSSQPVDSTVKYEPSLVQSLFIHVVETGLQQESIRAKLRPLLEKPSVNDEELMDRVNLVVSAETERQNKMGVLVKKSLHVNQINNSPDSAQEPQNPKMRKKIGNEEKECKSNKLVAALEAVQSDLASLKEAFNKSQISGKDASKQDPDQRSQYKRKSTLYALSSSMVGVERDRVEALVEFLKAERPTELSVLKTTKRDIVIPPAQSVRVSCHVIVGPIEGRIPVLFEPNPEWPWSDGLEVPETLTTISRGS</sequence>
<feature type="region of interest" description="Disordered" evidence="2">
    <location>
        <begin position="377"/>
        <end position="396"/>
    </location>
</feature>
<feature type="coiled-coil region" evidence="1">
    <location>
        <begin position="43"/>
        <end position="70"/>
    </location>
</feature>
<gene>
    <name evidence="3" type="ORF">PACLA_8A001584</name>
</gene>
<proteinExistence type="predicted"/>
<comment type="caution">
    <text evidence="3">The sequence shown here is derived from an EMBL/GenBank/DDBJ whole genome shotgun (WGS) entry which is preliminary data.</text>
</comment>
<dbReference type="EMBL" id="CACRXK020000884">
    <property type="protein sequence ID" value="CAB3985544.1"/>
    <property type="molecule type" value="Genomic_DNA"/>
</dbReference>
<dbReference type="OrthoDB" id="5957404at2759"/>
<dbReference type="Proteomes" id="UP001152795">
    <property type="component" value="Unassembled WGS sequence"/>
</dbReference>
<evidence type="ECO:0000313" key="4">
    <source>
        <dbReference type="Proteomes" id="UP001152795"/>
    </source>
</evidence>
<feature type="region of interest" description="Disordered" evidence="2">
    <location>
        <begin position="75"/>
        <end position="114"/>
    </location>
</feature>
<feature type="compositionally biased region" description="Basic and acidic residues" evidence="2">
    <location>
        <begin position="382"/>
        <end position="392"/>
    </location>
</feature>
<evidence type="ECO:0000313" key="3">
    <source>
        <dbReference type="EMBL" id="CAB3985544.1"/>
    </source>
</evidence>
<dbReference type="AlphaFoldDB" id="A0A6S7FYU6"/>
<evidence type="ECO:0000256" key="2">
    <source>
        <dbReference type="SAM" id="MobiDB-lite"/>
    </source>
</evidence>